<evidence type="ECO:0000256" key="1">
    <source>
        <dbReference type="SAM" id="MobiDB-lite"/>
    </source>
</evidence>
<reference evidence="2" key="2">
    <citation type="submission" date="2020-09" db="EMBL/GenBank/DDBJ databases">
        <authorList>
            <person name="Sun Q."/>
            <person name="Ohkuma M."/>
        </authorList>
    </citation>
    <scope>NUCLEOTIDE SEQUENCE</scope>
    <source>
        <strain evidence="2">JCM 4714</strain>
    </source>
</reference>
<comment type="caution">
    <text evidence="2">The sequence shown here is derived from an EMBL/GenBank/DDBJ whole genome shotgun (WGS) entry which is preliminary data.</text>
</comment>
<proteinExistence type="predicted"/>
<feature type="region of interest" description="Disordered" evidence="1">
    <location>
        <begin position="1"/>
        <end position="36"/>
    </location>
</feature>
<sequence>MGVMSPSTHRVASGHAEHYGGKEKHDQDQDNIAEPARPLLRAAQAHEVSDGLSEAMDGVGRFLPVRIARVHDAHAAWTWLPLDHPSRAVYYEVEFGISRALAYQPLDVTHAPARRRSYAEAFIVHRLGASRGPFPL</sequence>
<dbReference type="Proteomes" id="UP000655443">
    <property type="component" value="Unassembled WGS sequence"/>
</dbReference>
<organism evidence="2 3">
    <name type="scientific">Streptomyces alanosinicus</name>
    <dbReference type="NCBI Taxonomy" id="68171"/>
    <lineage>
        <taxon>Bacteria</taxon>
        <taxon>Bacillati</taxon>
        <taxon>Actinomycetota</taxon>
        <taxon>Actinomycetes</taxon>
        <taxon>Kitasatosporales</taxon>
        <taxon>Streptomycetaceae</taxon>
        <taxon>Streptomyces</taxon>
    </lineage>
</organism>
<feature type="compositionally biased region" description="Basic and acidic residues" evidence="1">
    <location>
        <begin position="15"/>
        <end position="28"/>
    </location>
</feature>
<reference evidence="2" key="1">
    <citation type="journal article" date="2014" name="Int. J. Syst. Evol. Microbiol.">
        <title>Complete genome sequence of Corynebacterium casei LMG S-19264T (=DSM 44701T), isolated from a smear-ripened cheese.</title>
        <authorList>
            <consortium name="US DOE Joint Genome Institute (JGI-PGF)"/>
            <person name="Walter F."/>
            <person name="Albersmeier A."/>
            <person name="Kalinowski J."/>
            <person name="Ruckert C."/>
        </authorList>
    </citation>
    <scope>NUCLEOTIDE SEQUENCE</scope>
    <source>
        <strain evidence="2">JCM 4714</strain>
    </source>
</reference>
<dbReference type="EMBL" id="BMVG01000050">
    <property type="protein sequence ID" value="GHE14513.1"/>
    <property type="molecule type" value="Genomic_DNA"/>
</dbReference>
<evidence type="ECO:0000313" key="2">
    <source>
        <dbReference type="EMBL" id="GHE14513.1"/>
    </source>
</evidence>
<keyword evidence="3" id="KW-1185">Reference proteome</keyword>
<gene>
    <name evidence="2" type="ORF">GCM10010339_85490</name>
</gene>
<accession>A0A919D7H5</accession>
<protein>
    <submittedName>
        <fullName evidence="2">Uncharacterized protein</fullName>
    </submittedName>
</protein>
<evidence type="ECO:0000313" key="3">
    <source>
        <dbReference type="Proteomes" id="UP000655443"/>
    </source>
</evidence>
<feature type="compositionally biased region" description="Polar residues" evidence="1">
    <location>
        <begin position="1"/>
        <end position="10"/>
    </location>
</feature>
<dbReference type="AlphaFoldDB" id="A0A919D7H5"/>
<name>A0A919D7H5_9ACTN</name>